<dbReference type="AlphaFoldDB" id="Q2CIY8"/>
<name>Q2CIY8_OCEGH</name>
<protein>
    <submittedName>
        <fullName evidence="2">ATP synthase subunit E</fullName>
        <ecNumber evidence="2">3.6.3.14</ecNumber>
    </submittedName>
</protein>
<dbReference type="EC" id="3.6.3.14" evidence="2"/>
<feature type="signal peptide" evidence="1">
    <location>
        <begin position="1"/>
        <end position="17"/>
    </location>
</feature>
<dbReference type="OrthoDB" id="7874896at2"/>
<dbReference type="GO" id="GO:0016787">
    <property type="term" value="F:hydrolase activity"/>
    <property type="evidence" value="ECO:0007669"/>
    <property type="project" value="UniProtKB-KW"/>
</dbReference>
<dbReference type="PROSITE" id="PS51257">
    <property type="entry name" value="PROKAR_LIPOPROTEIN"/>
    <property type="match status" value="1"/>
</dbReference>
<gene>
    <name evidence="2" type="ORF">OG2516_01259</name>
</gene>
<reference evidence="2 3" key="1">
    <citation type="journal article" date="2010" name="J. Bacteriol.">
        <title>Genome sequences of Oceanicola granulosus HTCC2516(T) and Oceanicola batsensis HTCC2597(TDelta).</title>
        <authorList>
            <person name="Thrash J.C."/>
            <person name="Cho J.C."/>
            <person name="Vergin K.L."/>
            <person name="Giovannoni S.J."/>
        </authorList>
    </citation>
    <scope>NUCLEOTIDE SEQUENCE [LARGE SCALE GENOMIC DNA]</scope>
    <source>
        <strain evidence="3">ATCC BAA-861 / DSM 15982 / KCTC 12143 / HTCC2516</strain>
    </source>
</reference>
<feature type="chain" id="PRO_5004207335" evidence="1">
    <location>
        <begin position="18"/>
        <end position="96"/>
    </location>
</feature>
<proteinExistence type="predicted"/>
<evidence type="ECO:0000256" key="1">
    <source>
        <dbReference type="SAM" id="SignalP"/>
    </source>
</evidence>
<dbReference type="EMBL" id="AAOT01000002">
    <property type="protein sequence ID" value="EAR52812.1"/>
    <property type="molecule type" value="Genomic_DNA"/>
</dbReference>
<keyword evidence="3" id="KW-1185">Reference proteome</keyword>
<dbReference type="RefSeq" id="WP_007253784.1">
    <property type="nucleotide sequence ID" value="NZ_CH724107.1"/>
</dbReference>
<organism evidence="2 3">
    <name type="scientific">Oceanicola granulosus (strain ATCC BAA-861 / DSM 15982 / KCTC 12143 / HTCC2516)</name>
    <dbReference type="NCBI Taxonomy" id="314256"/>
    <lineage>
        <taxon>Bacteria</taxon>
        <taxon>Pseudomonadati</taxon>
        <taxon>Pseudomonadota</taxon>
        <taxon>Alphaproteobacteria</taxon>
        <taxon>Rhodobacterales</taxon>
        <taxon>Roseobacteraceae</taxon>
        <taxon>Oceanicola</taxon>
    </lineage>
</organism>
<keyword evidence="1" id="KW-0732">Signal</keyword>
<dbReference type="HOGENOM" id="CLU_2343941_0_0_5"/>
<sequence>MRRALIALSLLALAACAPPVPLPAGISAADVALFRGAVERAGCTVATDAQAGKVEQATGFAPDKLRSLTEHLARRGELVQAAPGGFRLSTGSCAAA</sequence>
<evidence type="ECO:0000313" key="3">
    <source>
        <dbReference type="Proteomes" id="UP000003635"/>
    </source>
</evidence>
<comment type="caution">
    <text evidence="2">The sequence shown here is derived from an EMBL/GenBank/DDBJ whole genome shotgun (WGS) entry which is preliminary data.</text>
</comment>
<accession>Q2CIY8</accession>
<dbReference type="Proteomes" id="UP000003635">
    <property type="component" value="Unassembled WGS sequence"/>
</dbReference>
<evidence type="ECO:0000313" key="2">
    <source>
        <dbReference type="EMBL" id="EAR52812.1"/>
    </source>
</evidence>
<keyword evidence="2" id="KW-0378">Hydrolase</keyword>
<dbReference type="STRING" id="314256.OG2516_01259"/>